<keyword evidence="2" id="KW-1185">Reference proteome</keyword>
<dbReference type="AlphaFoldDB" id="A0A165J3G0"/>
<reference evidence="1 2" key="1">
    <citation type="journal article" date="2016" name="Mol. Biol. Evol.">
        <title>Comparative Genomics of Early-Diverging Mushroom-Forming Fungi Provides Insights into the Origins of Lignocellulose Decay Capabilities.</title>
        <authorList>
            <person name="Nagy L.G."/>
            <person name="Riley R."/>
            <person name="Tritt A."/>
            <person name="Adam C."/>
            <person name="Daum C."/>
            <person name="Floudas D."/>
            <person name="Sun H."/>
            <person name="Yadav J.S."/>
            <person name="Pangilinan J."/>
            <person name="Larsson K.H."/>
            <person name="Matsuura K."/>
            <person name="Barry K."/>
            <person name="Labutti K."/>
            <person name="Kuo R."/>
            <person name="Ohm R.A."/>
            <person name="Bhattacharya S.S."/>
            <person name="Shirouzu T."/>
            <person name="Yoshinaga Y."/>
            <person name="Martin F.M."/>
            <person name="Grigoriev I.V."/>
            <person name="Hibbett D.S."/>
        </authorList>
    </citation>
    <scope>NUCLEOTIDE SEQUENCE [LARGE SCALE GENOMIC DNA]</scope>
    <source>
        <strain evidence="1 2">HHB12029</strain>
    </source>
</reference>
<evidence type="ECO:0000313" key="1">
    <source>
        <dbReference type="EMBL" id="KZV94277.1"/>
    </source>
</evidence>
<gene>
    <name evidence="1" type="ORF">EXIGLDRAFT_570190</name>
</gene>
<sequence>FVVPRVPVHLKPEPKHAGRDKVDCYLCGTPVAITGMRAHVGRHILLAFRGLKDPLRPPLAANPCGFCGRETCLTVLTVKKGNRKSKVLSSCGYQHEKMKYNVAAQSSEANPCSNVPIHCSLCPVSKSG</sequence>
<feature type="non-terminal residue" evidence="1">
    <location>
        <position position="128"/>
    </location>
</feature>
<dbReference type="Proteomes" id="UP000077266">
    <property type="component" value="Unassembled WGS sequence"/>
</dbReference>
<name>A0A165J3G0_EXIGL</name>
<dbReference type="InParanoid" id="A0A165J3G0"/>
<organism evidence="1 2">
    <name type="scientific">Exidia glandulosa HHB12029</name>
    <dbReference type="NCBI Taxonomy" id="1314781"/>
    <lineage>
        <taxon>Eukaryota</taxon>
        <taxon>Fungi</taxon>
        <taxon>Dikarya</taxon>
        <taxon>Basidiomycota</taxon>
        <taxon>Agaricomycotina</taxon>
        <taxon>Agaricomycetes</taxon>
        <taxon>Auriculariales</taxon>
        <taxon>Exidiaceae</taxon>
        <taxon>Exidia</taxon>
    </lineage>
</organism>
<feature type="non-terminal residue" evidence="1">
    <location>
        <position position="1"/>
    </location>
</feature>
<protein>
    <submittedName>
        <fullName evidence="1">Uncharacterized protein</fullName>
    </submittedName>
</protein>
<dbReference type="EMBL" id="KV425975">
    <property type="protein sequence ID" value="KZV94277.1"/>
    <property type="molecule type" value="Genomic_DNA"/>
</dbReference>
<accession>A0A165J3G0</accession>
<evidence type="ECO:0000313" key="2">
    <source>
        <dbReference type="Proteomes" id="UP000077266"/>
    </source>
</evidence>
<proteinExistence type="predicted"/>
<dbReference type="OrthoDB" id="2953545at2759"/>